<proteinExistence type="predicted"/>
<protein>
    <submittedName>
        <fullName evidence="8">Porin</fullName>
    </submittedName>
</protein>
<evidence type="ECO:0000256" key="1">
    <source>
        <dbReference type="ARBA" id="ARBA00022448"/>
    </source>
</evidence>
<dbReference type="GO" id="GO:0015288">
    <property type="term" value="F:porin activity"/>
    <property type="evidence" value="ECO:0007669"/>
    <property type="project" value="InterPro"/>
</dbReference>
<dbReference type="InterPro" id="IPR023614">
    <property type="entry name" value="Porin_dom_sf"/>
</dbReference>
<evidence type="ECO:0000256" key="6">
    <source>
        <dbReference type="SAM" id="SignalP"/>
    </source>
</evidence>
<evidence type="ECO:0000313" key="8">
    <source>
        <dbReference type="EMBL" id="QKJ65717.1"/>
    </source>
</evidence>
<feature type="signal peptide" evidence="6">
    <location>
        <begin position="1"/>
        <end position="21"/>
    </location>
</feature>
<organism evidence="8 9">
    <name type="scientific">Deefgea piscis</name>
    <dbReference type="NCBI Taxonomy" id="2739061"/>
    <lineage>
        <taxon>Bacteria</taxon>
        <taxon>Pseudomonadati</taxon>
        <taxon>Pseudomonadota</taxon>
        <taxon>Betaproteobacteria</taxon>
        <taxon>Neisseriales</taxon>
        <taxon>Chitinibacteraceae</taxon>
        <taxon>Deefgea</taxon>
    </lineage>
</organism>
<dbReference type="InterPro" id="IPR002299">
    <property type="entry name" value="Porin_Neis"/>
</dbReference>
<dbReference type="KEGG" id="dee:HQN60_02655"/>
<dbReference type="EMBL" id="CP054143">
    <property type="protein sequence ID" value="QKJ65717.1"/>
    <property type="molecule type" value="Genomic_DNA"/>
</dbReference>
<keyword evidence="1" id="KW-0813">Transport</keyword>
<dbReference type="AlphaFoldDB" id="A0A6M8SV24"/>
<dbReference type="Proteomes" id="UP000504844">
    <property type="component" value="Chromosome"/>
</dbReference>
<accession>A0A6M8SV24</accession>
<dbReference type="GO" id="GO:0016020">
    <property type="term" value="C:membrane"/>
    <property type="evidence" value="ECO:0007669"/>
    <property type="project" value="InterPro"/>
</dbReference>
<evidence type="ECO:0000256" key="5">
    <source>
        <dbReference type="ARBA" id="ARBA00023237"/>
    </source>
</evidence>
<dbReference type="SUPFAM" id="SSF56935">
    <property type="entry name" value="Porins"/>
    <property type="match status" value="1"/>
</dbReference>
<evidence type="ECO:0000256" key="3">
    <source>
        <dbReference type="ARBA" id="ARBA00022729"/>
    </source>
</evidence>
<keyword evidence="5" id="KW-0472">Membrane</keyword>
<dbReference type="PRINTS" id="PR00184">
    <property type="entry name" value="NEISSPPORIN"/>
</dbReference>
<keyword evidence="2" id="KW-0812">Transmembrane</keyword>
<feature type="domain" description="Porin" evidence="7">
    <location>
        <begin position="9"/>
        <end position="325"/>
    </location>
</feature>
<dbReference type="RefSeq" id="WP_173532226.1">
    <property type="nucleotide sequence ID" value="NZ_CP054143.1"/>
</dbReference>
<evidence type="ECO:0000256" key="2">
    <source>
        <dbReference type="ARBA" id="ARBA00022692"/>
    </source>
</evidence>
<keyword evidence="4" id="KW-0406">Ion transport</keyword>
<gene>
    <name evidence="8" type="ORF">HQN60_02655</name>
</gene>
<keyword evidence="9" id="KW-1185">Reference proteome</keyword>
<dbReference type="Pfam" id="PF13609">
    <property type="entry name" value="Porin_4"/>
    <property type="match status" value="1"/>
</dbReference>
<feature type="chain" id="PRO_5026929727" evidence="6">
    <location>
        <begin position="22"/>
        <end position="358"/>
    </location>
</feature>
<evidence type="ECO:0000313" key="9">
    <source>
        <dbReference type="Proteomes" id="UP000504844"/>
    </source>
</evidence>
<keyword evidence="5" id="KW-0998">Cell outer membrane</keyword>
<dbReference type="GO" id="GO:0006811">
    <property type="term" value="P:monoatomic ion transport"/>
    <property type="evidence" value="ECO:0007669"/>
    <property type="project" value="UniProtKB-KW"/>
</dbReference>
<reference evidence="8 9" key="1">
    <citation type="submission" date="2020-05" db="EMBL/GenBank/DDBJ databases">
        <title>Complete genome sequence of Deefgea sp. D17.</title>
        <authorList>
            <person name="Bae J.-W."/>
            <person name="Han J.E."/>
        </authorList>
    </citation>
    <scope>NUCLEOTIDE SEQUENCE [LARGE SCALE GENOMIC DNA]</scope>
    <source>
        <strain evidence="8 9">D17</strain>
    </source>
</reference>
<dbReference type="InterPro" id="IPR033900">
    <property type="entry name" value="Gram_neg_porin_domain"/>
</dbReference>
<dbReference type="Gene3D" id="2.40.160.10">
    <property type="entry name" value="Porin"/>
    <property type="match status" value="1"/>
</dbReference>
<sequence>MFKRVLMVAAIAAAVSAPAFAEVSINGSAEMDLFVRTNQAAAQGTTLAEEIAIVVNVDGKDKLDNGDTLKWRLAQKVATDWRYDGWGGREAWIGYAGNWGELRFGTQFTNAYLTLDWPYGSKAQGNLSADFGAVNDKWKDAITYFSPDFGGFNFTAQYKIGADTGSKGTGKAANTLTNGYDIGVNGAFGPVAVNAGWQRHNDALFGQAPIGAGGSGDVIQATDAVNGASTDMYFVGARGSFGDFSVKALYKNNTWKAEGNKLEVNQYLVGGTYSAGKNAFSLGWQEVLDGKYNGKDLDNSVQQISGQWDYSLSKNTGAFLQARYHMYGKDTQAFKVDGSAGYKTDDTLRVLVGTWTGF</sequence>
<name>A0A6M8SV24_9NEIS</name>
<dbReference type="CDD" id="cd00342">
    <property type="entry name" value="gram_neg_porins"/>
    <property type="match status" value="1"/>
</dbReference>
<evidence type="ECO:0000259" key="7">
    <source>
        <dbReference type="Pfam" id="PF13609"/>
    </source>
</evidence>
<evidence type="ECO:0000256" key="4">
    <source>
        <dbReference type="ARBA" id="ARBA00023065"/>
    </source>
</evidence>
<keyword evidence="3 6" id="KW-0732">Signal</keyword>